<evidence type="ECO:0000313" key="2">
    <source>
        <dbReference type="Proteomes" id="UP000076632"/>
    </source>
</evidence>
<protein>
    <submittedName>
        <fullName evidence="1">Uncharacterized protein</fullName>
    </submittedName>
</protein>
<organism evidence="1 2">
    <name type="scientific">Xylona heveae (strain CBS 132557 / TC161)</name>
    <dbReference type="NCBI Taxonomy" id="1328760"/>
    <lineage>
        <taxon>Eukaryota</taxon>
        <taxon>Fungi</taxon>
        <taxon>Dikarya</taxon>
        <taxon>Ascomycota</taxon>
        <taxon>Pezizomycotina</taxon>
        <taxon>Xylonomycetes</taxon>
        <taxon>Xylonales</taxon>
        <taxon>Xylonaceae</taxon>
        <taxon>Xylona</taxon>
    </lineage>
</organism>
<gene>
    <name evidence="1" type="ORF">L228DRAFT_259228</name>
</gene>
<proteinExistence type="predicted"/>
<evidence type="ECO:0000313" key="1">
    <source>
        <dbReference type="EMBL" id="KZF23940.1"/>
    </source>
</evidence>
<dbReference type="EMBL" id="KV407456">
    <property type="protein sequence ID" value="KZF23940.1"/>
    <property type="molecule type" value="Genomic_DNA"/>
</dbReference>
<keyword evidence="2" id="KW-1185">Reference proteome</keyword>
<dbReference type="Proteomes" id="UP000076632">
    <property type="component" value="Unassembled WGS sequence"/>
</dbReference>
<accession>A0A165HUF1</accession>
<sequence>MAWFWENLSLMRRPPNATMNIFMQMTTTEVLNFNGIGTCHANDILHLACWVPFTNTSSQHETRHQNTTYFRSSSTLCRGRRIDKITMIHARAKRGDYDEKPVNATFENCLSEGLTHLQRANEEVEDTEVDDDDFYVLTDEDSSSEESVDAIVKCVPACTSEGSALTVSRYIRGSFTKVYQMAAQCVLMKNESVKNCADTEDLISSVVFDTTTSAVRLFSVTIVIVMHSCSQLQLVHTTGSVVQLALSESGTQHNQMASILEFVVVWELLRA</sequence>
<name>A0A165HUF1_XYLHT</name>
<dbReference type="GeneID" id="28899286"/>
<reference evidence="1 2" key="1">
    <citation type="journal article" date="2016" name="Fungal Biol.">
        <title>The genome of Xylona heveae provides a window into fungal endophytism.</title>
        <authorList>
            <person name="Gazis R."/>
            <person name="Kuo A."/>
            <person name="Riley R."/>
            <person name="LaButti K."/>
            <person name="Lipzen A."/>
            <person name="Lin J."/>
            <person name="Amirebrahimi M."/>
            <person name="Hesse C.N."/>
            <person name="Spatafora J.W."/>
            <person name="Henrissat B."/>
            <person name="Hainaut M."/>
            <person name="Grigoriev I.V."/>
            <person name="Hibbett D.S."/>
        </authorList>
    </citation>
    <scope>NUCLEOTIDE SEQUENCE [LARGE SCALE GENOMIC DNA]</scope>
    <source>
        <strain evidence="1 2">TC161</strain>
    </source>
</reference>
<dbReference type="InParanoid" id="A0A165HUF1"/>
<dbReference type="AlphaFoldDB" id="A0A165HUF1"/>
<dbReference type="RefSeq" id="XP_018189495.1">
    <property type="nucleotide sequence ID" value="XM_018334149.1"/>
</dbReference>